<dbReference type="SMART" id="SM00028">
    <property type="entry name" value="TPR"/>
    <property type="match status" value="7"/>
</dbReference>
<reference evidence="3" key="1">
    <citation type="submission" date="2016-10" db="EMBL/GenBank/DDBJ databases">
        <authorList>
            <person name="Varghese N."/>
            <person name="Submissions S."/>
        </authorList>
    </citation>
    <scope>NUCLEOTIDE SEQUENCE [LARGE SCALE GENOMIC DNA]</scope>
    <source>
        <strain evidence="3">CGMCC 1.10657</strain>
    </source>
</reference>
<dbReference type="AlphaFoldDB" id="A0A1H4AFP1"/>
<feature type="repeat" description="TPR" evidence="1">
    <location>
        <begin position="109"/>
        <end position="142"/>
    </location>
</feature>
<gene>
    <name evidence="2" type="ORF">SAMN05216562_2762</name>
</gene>
<dbReference type="SUPFAM" id="SSF48452">
    <property type="entry name" value="TPR-like"/>
    <property type="match status" value="2"/>
</dbReference>
<dbReference type="PANTHER" id="PTHR12558:SF44">
    <property type="entry name" value="TETRATRICOPEPTIDE REPEAT-CONTAINING PROTEIN"/>
    <property type="match status" value="1"/>
</dbReference>
<feature type="repeat" description="TPR" evidence="1">
    <location>
        <begin position="143"/>
        <end position="176"/>
    </location>
</feature>
<dbReference type="InterPro" id="IPR019734">
    <property type="entry name" value="TPR_rpt"/>
</dbReference>
<dbReference type="RefSeq" id="WP_091389664.1">
    <property type="nucleotide sequence ID" value="NZ_FNQO01000003.1"/>
</dbReference>
<keyword evidence="1" id="KW-0802">TPR repeat</keyword>
<dbReference type="PROSITE" id="PS50293">
    <property type="entry name" value="TPR_REGION"/>
    <property type="match status" value="1"/>
</dbReference>
<dbReference type="PROSITE" id="PS50005">
    <property type="entry name" value="TPR"/>
    <property type="match status" value="3"/>
</dbReference>
<proteinExistence type="predicted"/>
<dbReference type="OrthoDB" id="549777at2"/>
<dbReference type="EMBL" id="FNQO01000003">
    <property type="protein sequence ID" value="SEA34893.1"/>
    <property type="molecule type" value="Genomic_DNA"/>
</dbReference>
<dbReference type="STRING" id="658218.SAMN05216562_2762"/>
<evidence type="ECO:0000313" key="3">
    <source>
        <dbReference type="Proteomes" id="UP000198658"/>
    </source>
</evidence>
<dbReference type="PANTHER" id="PTHR12558">
    <property type="entry name" value="CELL DIVISION CYCLE 16,23,27"/>
    <property type="match status" value="1"/>
</dbReference>
<protein>
    <submittedName>
        <fullName evidence="2">Tfp pilus assembly protein PilF</fullName>
    </submittedName>
</protein>
<name>A0A1H4AFP1_9GAMM</name>
<organism evidence="2 3">
    <name type="scientific">Microbulbifer marinus</name>
    <dbReference type="NCBI Taxonomy" id="658218"/>
    <lineage>
        <taxon>Bacteria</taxon>
        <taxon>Pseudomonadati</taxon>
        <taxon>Pseudomonadota</taxon>
        <taxon>Gammaproteobacteria</taxon>
        <taxon>Cellvibrionales</taxon>
        <taxon>Microbulbiferaceae</taxon>
        <taxon>Microbulbifer</taxon>
    </lineage>
</organism>
<accession>A0A1H4AFP1</accession>
<feature type="repeat" description="TPR" evidence="1">
    <location>
        <begin position="177"/>
        <end position="210"/>
    </location>
</feature>
<evidence type="ECO:0000313" key="2">
    <source>
        <dbReference type="EMBL" id="SEA34893.1"/>
    </source>
</evidence>
<dbReference type="Pfam" id="PF13759">
    <property type="entry name" value="2OG-FeII_Oxy_5"/>
    <property type="match status" value="1"/>
</dbReference>
<dbReference type="Proteomes" id="UP000198658">
    <property type="component" value="Unassembled WGS sequence"/>
</dbReference>
<dbReference type="Gene3D" id="1.25.40.10">
    <property type="entry name" value="Tetratricopeptide repeat domain"/>
    <property type="match status" value="3"/>
</dbReference>
<keyword evidence="3" id="KW-1185">Reference proteome</keyword>
<dbReference type="Gene3D" id="2.60.120.620">
    <property type="entry name" value="q2cbj1_9rhob like domain"/>
    <property type="match status" value="1"/>
</dbReference>
<dbReference type="Pfam" id="PF14559">
    <property type="entry name" value="TPR_19"/>
    <property type="match status" value="3"/>
</dbReference>
<evidence type="ECO:0000256" key="1">
    <source>
        <dbReference type="PROSITE-ProRule" id="PRU00339"/>
    </source>
</evidence>
<dbReference type="GO" id="GO:0051301">
    <property type="term" value="P:cell division"/>
    <property type="evidence" value="ECO:0007669"/>
    <property type="project" value="TreeGrafter"/>
</dbReference>
<dbReference type="InterPro" id="IPR011990">
    <property type="entry name" value="TPR-like_helical_dom_sf"/>
</dbReference>
<dbReference type="InterPro" id="IPR012668">
    <property type="entry name" value="CHP02466"/>
</dbReference>
<sequence>MNKKPANPQLLTSLYGMINSGQASLALPQIQQLLSNNAKDPNVLHLAALAHAATGNTAEAKHFFTQTLKVNGRQPAAHNNFANFLKQQNMPEQARQHYHSATALAPKFSDAWRNLAILEYELAELDPAYKHAQKASEIAPNNPAAYTLLGNICRKSDRHEDAIEYFQRAINLKPNYVNAIYGLAITYTALEENERAITLLEQALRINPGTAEFQYATALAQLNLGEYQQALTTLEELLKNHPLYIDAHRTLNEVYWQQGDQAAFCSSYKNIPSPQRQNIAIAIAHIENLLAVNRVEEAERELDNNWNDSRDPRILFLRGKVAEEQGDIGSATLQYEEAFTQHPELTVAKQFFIALIKSAQFDRAEKLISDYLNRAPDDQLLWALQGTCWKMLGDPRYHWLTKDNAFVQRFEIPTPNGYANKNEFLDQLKETLIEMHNLKAQPLNQSVRAGVQTPGRLLHKKHPVIMALRSSLAEIVTEYISALPTDKTHPLLRRKSGDFVFSGSWSVLLKGGGHHVSHVHPQGWISSAFYVAVPQVIPDEANKDGGDIYFGRSPYELGSRDMIEKQVTPEAGTLVLFPSYTWHGTVPLSGNEEKVRITTPFDAVPAAKTDK</sequence>